<dbReference type="PRINTS" id="PR00125">
    <property type="entry name" value="ATPASEDELTA"/>
</dbReference>
<dbReference type="OrthoDB" id="9802471at2"/>
<organism evidence="7 8">
    <name type="scientific">Candidatus Saccharimonas aalborgensis</name>
    <dbReference type="NCBI Taxonomy" id="1332188"/>
    <lineage>
        <taxon>Bacteria</taxon>
        <taxon>Candidatus Saccharimonadota</taxon>
        <taxon>Candidatus Saccharimonadia</taxon>
        <taxon>Candidatus Saccharimonadales</taxon>
        <taxon>Candidatus Saccharimonadaceae</taxon>
        <taxon>Candidatus Saccharimonas</taxon>
    </lineage>
</organism>
<proteinExistence type="predicted"/>
<dbReference type="EMBL" id="CP005957">
    <property type="protein sequence ID" value="AGL62595.1"/>
    <property type="molecule type" value="Genomic_DNA"/>
</dbReference>
<sequence>MNTRLSRRKLALYVADGIAVDGELSRRIEEVAAYLIDSKRLREAELVVRAIEDALVEAGTVVTTVTTSGPLIEDMTDAIKKLTGAHTVAIRERVDPQLLGGVIIETPGQMLDASVRSKLMALRRAKL</sequence>
<dbReference type="AlphaFoldDB" id="R4PWE9"/>
<keyword evidence="4" id="KW-0406">Ion transport</keyword>
<evidence type="ECO:0000313" key="7">
    <source>
        <dbReference type="EMBL" id="AGL62595.1"/>
    </source>
</evidence>
<evidence type="ECO:0000256" key="5">
    <source>
        <dbReference type="ARBA" id="ARBA00023136"/>
    </source>
</evidence>
<keyword evidence="5" id="KW-0472">Membrane</keyword>
<keyword evidence="8" id="KW-1185">Reference proteome</keyword>
<evidence type="ECO:0000256" key="1">
    <source>
        <dbReference type="ARBA" id="ARBA00004370"/>
    </source>
</evidence>
<dbReference type="RefSeq" id="WP_015642045.1">
    <property type="nucleotide sequence ID" value="NC_021219.1"/>
</dbReference>
<dbReference type="GO" id="GO:0016020">
    <property type="term" value="C:membrane"/>
    <property type="evidence" value="ECO:0007669"/>
    <property type="project" value="UniProtKB-SubCell"/>
</dbReference>
<dbReference type="Proteomes" id="UP000013893">
    <property type="component" value="Chromosome"/>
</dbReference>
<evidence type="ECO:0000256" key="2">
    <source>
        <dbReference type="ARBA" id="ARBA00022448"/>
    </source>
</evidence>
<keyword evidence="2" id="KW-0813">Transport</keyword>
<keyword evidence="6" id="KW-0066">ATP synthesis</keyword>
<reference evidence="7 8" key="1">
    <citation type="journal article" date="2013" name="Nat. Biotechnol.">
        <title>Genome sequences of rare, uncultured bacteria obtained by differential coverage binning of multiple metagenomes.</title>
        <authorList>
            <person name="Albertsen M."/>
            <person name="Hugenholtz P."/>
            <person name="Skarshewski A."/>
            <person name="Nielsen K.L."/>
            <person name="Tyson G.W."/>
            <person name="Nielsen P.H."/>
        </authorList>
    </citation>
    <scope>NUCLEOTIDE SEQUENCE [LARGE SCALE GENOMIC DNA]</scope>
    <source>
        <strain evidence="7">TM71</strain>
    </source>
</reference>
<protein>
    <submittedName>
        <fullName evidence="7">ATP synthase subunit delta</fullName>
    </submittedName>
</protein>
<dbReference type="Pfam" id="PF00213">
    <property type="entry name" value="OSCP"/>
    <property type="match status" value="1"/>
</dbReference>
<comment type="subcellular location">
    <subcellularLocation>
        <location evidence="1">Membrane</location>
    </subcellularLocation>
</comment>
<keyword evidence="3" id="KW-0375">Hydrogen ion transport</keyword>
<evidence type="ECO:0000313" key="8">
    <source>
        <dbReference type="Proteomes" id="UP000013893"/>
    </source>
</evidence>
<dbReference type="GO" id="GO:0046933">
    <property type="term" value="F:proton-transporting ATP synthase activity, rotational mechanism"/>
    <property type="evidence" value="ECO:0007669"/>
    <property type="project" value="InterPro"/>
</dbReference>
<evidence type="ECO:0000256" key="4">
    <source>
        <dbReference type="ARBA" id="ARBA00023065"/>
    </source>
</evidence>
<dbReference type="InterPro" id="IPR000711">
    <property type="entry name" value="ATPase_OSCP/dsu"/>
</dbReference>
<dbReference type="STRING" id="1332188.L336_0895"/>
<evidence type="ECO:0000256" key="6">
    <source>
        <dbReference type="ARBA" id="ARBA00023310"/>
    </source>
</evidence>
<evidence type="ECO:0000256" key="3">
    <source>
        <dbReference type="ARBA" id="ARBA00022781"/>
    </source>
</evidence>
<accession>R4PWE9</accession>
<dbReference type="KEGG" id="saal:L336_0895"/>
<gene>
    <name evidence="7" type="primary">atpH</name>
    <name evidence="7" type="ORF">L336_0895</name>
</gene>
<dbReference type="PANTHER" id="PTHR11910">
    <property type="entry name" value="ATP SYNTHASE DELTA CHAIN"/>
    <property type="match status" value="1"/>
</dbReference>
<dbReference type="HOGENOM" id="CLU_1966555_0_0_0"/>
<name>R4PWE9_9BACT</name>